<dbReference type="Pfam" id="PF00535">
    <property type="entry name" value="Glycos_transf_2"/>
    <property type="match status" value="1"/>
</dbReference>
<protein>
    <submittedName>
        <fullName evidence="2">Glycosyl transferase family 2</fullName>
    </submittedName>
</protein>
<proteinExistence type="predicted"/>
<feature type="domain" description="Glycosyltransferase 2-like" evidence="1">
    <location>
        <begin position="13"/>
        <end position="171"/>
    </location>
</feature>
<organism evidence="2 3">
    <name type="scientific">Pseudobacteroides cellulosolvens ATCC 35603 = DSM 2933</name>
    <dbReference type="NCBI Taxonomy" id="398512"/>
    <lineage>
        <taxon>Bacteria</taxon>
        <taxon>Bacillati</taxon>
        <taxon>Bacillota</taxon>
        <taxon>Clostridia</taxon>
        <taxon>Eubacteriales</taxon>
        <taxon>Oscillospiraceae</taxon>
        <taxon>Pseudobacteroides</taxon>
    </lineage>
</organism>
<dbReference type="RefSeq" id="WP_036942777.1">
    <property type="nucleotide sequence ID" value="NZ_JQKC01000019.1"/>
</dbReference>
<dbReference type="STRING" id="398512.Bccel_2649"/>
<comment type="caution">
    <text evidence="2">The sequence shown here is derived from an EMBL/GenBank/DDBJ whole genome shotgun (WGS) entry which is preliminary data.</text>
</comment>
<sequence length="241" mass="26718">MSAINIWNKKILVIVPAFNEEKSIPKVISSLYESGHDVDLVVVDDGSYDNTSKIVEESGVKVLKLPYNLGIGGAVQTGYLYAKVNNYDIAIQLDGDGQHDPAYIGDLIAPLVEGRADMVIGSRYVKKTSYNSKLSRRIGMMFFSSLVTLLTGNPIKDTTSGFRAVNRRILEYFADNYPSDYPEVDVLVRLHKKKFKVIEIPVEMKERQGGTSSITPLKSAYYMIKVSIVLLINSIRSGALS</sequence>
<dbReference type="AlphaFoldDB" id="A0A0L6JNJ5"/>
<evidence type="ECO:0000313" key="3">
    <source>
        <dbReference type="Proteomes" id="UP000036923"/>
    </source>
</evidence>
<dbReference type="eggNOG" id="COG1216">
    <property type="taxonomic scope" value="Bacteria"/>
</dbReference>
<dbReference type="Gene3D" id="3.90.550.10">
    <property type="entry name" value="Spore Coat Polysaccharide Biosynthesis Protein SpsA, Chain A"/>
    <property type="match status" value="1"/>
</dbReference>
<evidence type="ECO:0000259" key="1">
    <source>
        <dbReference type="Pfam" id="PF00535"/>
    </source>
</evidence>
<dbReference type="InterPro" id="IPR001173">
    <property type="entry name" value="Glyco_trans_2-like"/>
</dbReference>
<dbReference type="InterPro" id="IPR029044">
    <property type="entry name" value="Nucleotide-diphossugar_trans"/>
</dbReference>
<dbReference type="PANTHER" id="PTHR10859:SF114">
    <property type="entry name" value="DOLICHOL-PHOSPHATE MANNOSYLTRANSFERASE"/>
    <property type="match status" value="1"/>
</dbReference>
<gene>
    <name evidence="2" type="ORF">Bccel_2649</name>
</gene>
<dbReference type="FunFam" id="3.90.550.10:FF:000123">
    <property type="entry name" value="Cell wall biosynthesis glycosyltransferase"/>
    <property type="match status" value="1"/>
</dbReference>
<dbReference type="OrthoDB" id="9810303at2"/>
<keyword evidence="2" id="KW-0808">Transferase</keyword>
<accession>A0A0L6JNJ5</accession>
<keyword evidence="3" id="KW-1185">Reference proteome</keyword>
<dbReference type="SUPFAM" id="SSF53448">
    <property type="entry name" value="Nucleotide-diphospho-sugar transferases"/>
    <property type="match status" value="1"/>
</dbReference>
<evidence type="ECO:0000313" key="2">
    <source>
        <dbReference type="EMBL" id="KNY27378.1"/>
    </source>
</evidence>
<dbReference type="GO" id="GO:0016740">
    <property type="term" value="F:transferase activity"/>
    <property type="evidence" value="ECO:0007669"/>
    <property type="project" value="UniProtKB-KW"/>
</dbReference>
<name>A0A0L6JNJ5_9FIRM</name>
<dbReference type="PATRIC" id="fig|398512.5.peg.2758"/>
<dbReference type="CDD" id="cd04179">
    <property type="entry name" value="DPM_DPG-synthase_like"/>
    <property type="match status" value="1"/>
</dbReference>
<dbReference type="GO" id="GO:0006487">
    <property type="term" value="P:protein N-linked glycosylation"/>
    <property type="evidence" value="ECO:0007669"/>
    <property type="project" value="TreeGrafter"/>
</dbReference>
<dbReference type="Proteomes" id="UP000036923">
    <property type="component" value="Unassembled WGS sequence"/>
</dbReference>
<dbReference type="EMBL" id="LGTC01000001">
    <property type="protein sequence ID" value="KNY27378.1"/>
    <property type="molecule type" value="Genomic_DNA"/>
</dbReference>
<reference evidence="3" key="1">
    <citation type="submission" date="2015-07" db="EMBL/GenBank/DDBJ databases">
        <title>Near-Complete Genome Sequence of the Cellulolytic Bacterium Bacteroides (Pseudobacteroides) cellulosolvens ATCC 35603.</title>
        <authorList>
            <person name="Dassa B."/>
            <person name="Utturkar S.M."/>
            <person name="Klingeman D.M."/>
            <person name="Hurt R.A."/>
            <person name="Keller M."/>
            <person name="Xu J."/>
            <person name="Reddy Y.H.K."/>
            <person name="Borovok I."/>
            <person name="Grinberg I.R."/>
            <person name="Lamed R."/>
            <person name="Zhivin O."/>
            <person name="Bayer E.A."/>
            <person name="Brown S.D."/>
        </authorList>
    </citation>
    <scope>NUCLEOTIDE SEQUENCE [LARGE SCALE GENOMIC DNA]</scope>
    <source>
        <strain evidence="3">DSM 2933</strain>
    </source>
</reference>
<dbReference type="PANTHER" id="PTHR10859">
    <property type="entry name" value="GLYCOSYL TRANSFERASE"/>
    <property type="match status" value="1"/>
</dbReference>